<dbReference type="InterPro" id="IPR015526">
    <property type="entry name" value="Frizzled/SFRP"/>
</dbReference>
<evidence type="ECO:0000256" key="5">
    <source>
        <dbReference type="ARBA" id="ARBA00022687"/>
    </source>
</evidence>
<dbReference type="Pfam" id="PF01392">
    <property type="entry name" value="Fz"/>
    <property type="match status" value="1"/>
</dbReference>
<evidence type="ECO:0000256" key="4">
    <source>
        <dbReference type="ARBA" id="ARBA00022525"/>
    </source>
</evidence>
<evidence type="ECO:0000256" key="12">
    <source>
        <dbReference type="SAM" id="MobiDB-lite"/>
    </source>
</evidence>
<feature type="region of interest" description="Disordered" evidence="12">
    <location>
        <begin position="107"/>
        <end position="127"/>
    </location>
</feature>
<evidence type="ECO:0000256" key="10">
    <source>
        <dbReference type="ARBA" id="ARBA00070239"/>
    </source>
</evidence>
<evidence type="ECO:0000256" key="1">
    <source>
        <dbReference type="ARBA" id="ARBA00004613"/>
    </source>
</evidence>
<name>A0A8C2RD43_CAPHI</name>
<dbReference type="Gene3D" id="2.40.50.120">
    <property type="match status" value="1"/>
</dbReference>
<comment type="subcellular location">
    <subcellularLocation>
        <location evidence="1">Secreted</location>
    </subcellularLocation>
</comment>
<dbReference type="FunFam" id="2.40.50.120:FF:000006">
    <property type="entry name" value="Secreted frizzled-related protein 2"/>
    <property type="match status" value="1"/>
</dbReference>
<dbReference type="GO" id="GO:0017147">
    <property type="term" value="F:Wnt-protein binding"/>
    <property type="evidence" value="ECO:0007669"/>
    <property type="project" value="TreeGrafter"/>
</dbReference>
<feature type="domain" description="NTR" evidence="14">
    <location>
        <begin position="334"/>
        <end position="457"/>
    </location>
</feature>
<keyword evidence="8 11" id="KW-1015">Disulfide bond</keyword>
<feature type="domain" description="FZ" evidence="13">
    <location>
        <begin position="197"/>
        <end position="317"/>
    </location>
</feature>
<sequence length="457" mass="50630">MQFRPAAPGPAETSGWGQTTPGPGHAGGSARSLGTWLRDRRSRPSISRSPLPARSLLGRNRQALLFIVCLLFTAVLERALGSVLRGGGNMGRWAQPEFPSRERVRGILNGTPDAESSDRPSSDYSPLAPPLLPPAHLQICIKKAKKTLAGPQRRTSPGGRAPTMPQGPGSLLLIVLASHCCLGSARGLFFGQSDFPYKRSNCKPIPANLQLCHGIEYQNMRLPNLLGHETMKEVLEQAGAWIPLVMKQCHPDTKKFLCSLFAPVCLDDLDETIQPCHSLCVQVKDRCAPVMSAFGFPWPDMLDCDRFPQDNDLCIPLASSDHLLPATEEAPKVCEACKTKNEDDNDIMETLCKNDFALKIKVKEITYINRDTKIILETKSKTIYKLNGVSEKDLKKSVLWLKDSLQCTCEEMNDINAPYLVMGQKLGGELVITSVKRWQKGQREFKRISRSIRKLQC</sequence>
<evidence type="ECO:0000256" key="6">
    <source>
        <dbReference type="ARBA" id="ARBA00022729"/>
    </source>
</evidence>
<evidence type="ECO:0000259" key="13">
    <source>
        <dbReference type="PROSITE" id="PS50038"/>
    </source>
</evidence>
<feature type="disulfide bond" evidence="11">
    <location>
        <begin position="280"/>
        <end position="304"/>
    </location>
</feature>
<keyword evidence="5" id="KW-0879">Wnt signaling pathway</keyword>
<dbReference type="SUPFAM" id="SSF63501">
    <property type="entry name" value="Frizzled cysteine-rich domain"/>
    <property type="match status" value="1"/>
</dbReference>
<dbReference type="AlphaFoldDB" id="A0A8C2RD43"/>
<comment type="caution">
    <text evidence="11">Lacks conserved residue(s) required for the propagation of feature annotation.</text>
</comment>
<dbReference type="FunFam" id="1.10.2000.10:FF:000001">
    <property type="entry name" value="secreted frizzled-related protein 2"/>
    <property type="match status" value="1"/>
</dbReference>
<dbReference type="GO" id="GO:0005615">
    <property type="term" value="C:extracellular space"/>
    <property type="evidence" value="ECO:0007669"/>
    <property type="project" value="TreeGrafter"/>
</dbReference>
<accession>A0A8C2RD43</accession>
<dbReference type="GO" id="GO:0042981">
    <property type="term" value="P:regulation of apoptotic process"/>
    <property type="evidence" value="ECO:0007669"/>
    <property type="project" value="UniProtKB-ARBA"/>
</dbReference>
<evidence type="ECO:0000256" key="3">
    <source>
        <dbReference type="ARBA" id="ARBA00022473"/>
    </source>
</evidence>
<keyword evidence="6" id="KW-0732">Signal</keyword>
<dbReference type="SMART" id="SM00643">
    <property type="entry name" value="C345C"/>
    <property type="match status" value="1"/>
</dbReference>
<dbReference type="PANTHER" id="PTHR11309:SF45">
    <property type="entry name" value="SECRETED FRIZZLED-RELATED PROTEIN 2"/>
    <property type="match status" value="1"/>
</dbReference>
<evidence type="ECO:0000256" key="8">
    <source>
        <dbReference type="ARBA" id="ARBA00023157"/>
    </source>
</evidence>
<keyword evidence="4" id="KW-0964">Secreted</keyword>
<feature type="region of interest" description="Disordered" evidence="12">
    <location>
        <begin position="1"/>
        <end position="32"/>
    </location>
</feature>
<evidence type="ECO:0000259" key="14">
    <source>
        <dbReference type="PROSITE" id="PS50189"/>
    </source>
</evidence>
<protein>
    <recommendedName>
        <fullName evidence="10">Secreted frizzled-related protein 2</fullName>
    </recommendedName>
</protein>
<organism evidence="15">
    <name type="scientific">Capra hircus</name>
    <name type="common">Goat</name>
    <dbReference type="NCBI Taxonomy" id="9925"/>
    <lineage>
        <taxon>Eukaryota</taxon>
        <taxon>Metazoa</taxon>
        <taxon>Chordata</taxon>
        <taxon>Craniata</taxon>
        <taxon>Vertebrata</taxon>
        <taxon>Euteleostomi</taxon>
        <taxon>Mammalia</taxon>
        <taxon>Eutheria</taxon>
        <taxon>Laurasiatheria</taxon>
        <taxon>Artiodactyla</taxon>
        <taxon>Ruminantia</taxon>
        <taxon>Pecora</taxon>
        <taxon>Bovidae</taxon>
        <taxon>Caprinae</taxon>
        <taxon>Capra</taxon>
    </lineage>
</organism>
<dbReference type="InterPro" id="IPR036790">
    <property type="entry name" value="Frizzled_dom_sf"/>
</dbReference>
<comment type="function">
    <text evidence="9">Soluble frizzled-related proteins (sFRPS) function as modulators of Wnt signaling through direct interaction with Wnts. They have a role in regulating cell growth and differentiation in specific cell types. SFRP2 may be important for eye retinal development and for myogenesis.</text>
</comment>
<dbReference type="PROSITE" id="PS50189">
    <property type="entry name" value="NTR"/>
    <property type="match status" value="1"/>
</dbReference>
<dbReference type="CDD" id="cd07446">
    <property type="entry name" value="CRD_SFRP2"/>
    <property type="match status" value="1"/>
</dbReference>
<dbReference type="Pfam" id="PF01759">
    <property type="entry name" value="NTR"/>
    <property type="match status" value="1"/>
</dbReference>
<dbReference type="GO" id="GO:0060070">
    <property type="term" value="P:canonical Wnt signaling pathway"/>
    <property type="evidence" value="ECO:0007669"/>
    <property type="project" value="TreeGrafter"/>
</dbReference>
<evidence type="ECO:0000256" key="2">
    <source>
        <dbReference type="ARBA" id="ARBA00010054"/>
    </source>
</evidence>
<dbReference type="SMART" id="SM00063">
    <property type="entry name" value="FRI"/>
    <property type="match status" value="1"/>
</dbReference>
<reference evidence="15" key="2">
    <citation type="submission" date="2025-08" db="UniProtKB">
        <authorList>
            <consortium name="Ensembl"/>
        </authorList>
    </citation>
    <scope>IDENTIFICATION</scope>
</reference>
<dbReference type="InterPro" id="IPR018933">
    <property type="entry name" value="Netrin_module_non-TIMP"/>
</dbReference>
<dbReference type="InterPro" id="IPR041764">
    <property type="entry name" value="SFRP2_CRD"/>
</dbReference>
<dbReference type="InterPro" id="IPR020067">
    <property type="entry name" value="Frizzled_dom"/>
</dbReference>
<evidence type="ECO:0000256" key="9">
    <source>
        <dbReference type="ARBA" id="ARBA00055782"/>
    </source>
</evidence>
<evidence type="ECO:0000256" key="7">
    <source>
        <dbReference type="ARBA" id="ARBA00022782"/>
    </source>
</evidence>
<evidence type="ECO:0000313" key="15">
    <source>
        <dbReference type="Ensembl" id="ENSCHIP00010027174.1"/>
    </source>
</evidence>
<dbReference type="GO" id="GO:0035567">
    <property type="term" value="P:non-canonical Wnt signaling pathway"/>
    <property type="evidence" value="ECO:0007669"/>
    <property type="project" value="TreeGrafter"/>
</dbReference>
<feature type="disulfide bond" evidence="11">
    <location>
        <begin position="249"/>
        <end position="287"/>
    </location>
</feature>
<dbReference type="Ensembl" id="ENSCHIT00010038388.1">
    <property type="protein sequence ID" value="ENSCHIP00010027174.1"/>
    <property type="gene ID" value="ENSCHIG00010020273.1"/>
</dbReference>
<feature type="disulfide bond" evidence="11">
    <location>
        <begin position="212"/>
        <end position="258"/>
    </location>
</feature>
<dbReference type="PROSITE" id="PS50038">
    <property type="entry name" value="FZ"/>
    <property type="match status" value="1"/>
</dbReference>
<dbReference type="CDD" id="cd03580">
    <property type="entry name" value="NTR_Sfrp1_like"/>
    <property type="match status" value="1"/>
</dbReference>
<dbReference type="Gene3D" id="1.10.2000.10">
    <property type="entry name" value="Frizzled cysteine-rich domain"/>
    <property type="match status" value="1"/>
</dbReference>
<evidence type="ECO:0000256" key="11">
    <source>
        <dbReference type="PROSITE-ProRule" id="PRU00090"/>
    </source>
</evidence>
<keyword evidence="7" id="KW-0221">Differentiation</keyword>
<comment type="similarity">
    <text evidence="2">Belongs to the secreted frizzled-related protein (sFRP) family.</text>
</comment>
<keyword evidence="3" id="KW-0217">Developmental protein</keyword>
<dbReference type="SUPFAM" id="SSF50242">
    <property type="entry name" value="TIMP-like"/>
    <property type="match status" value="1"/>
</dbReference>
<dbReference type="GO" id="GO:0030154">
    <property type="term" value="P:cell differentiation"/>
    <property type="evidence" value="ECO:0007669"/>
    <property type="project" value="UniProtKB-KW"/>
</dbReference>
<dbReference type="InterPro" id="IPR008993">
    <property type="entry name" value="TIMP-like_OB-fold"/>
</dbReference>
<dbReference type="InterPro" id="IPR001134">
    <property type="entry name" value="Netrin_domain"/>
</dbReference>
<dbReference type="PANTHER" id="PTHR11309">
    <property type="entry name" value="FRIZZLED"/>
    <property type="match status" value="1"/>
</dbReference>
<proteinExistence type="inferred from homology"/>
<reference evidence="15" key="1">
    <citation type="submission" date="2019-03" db="EMBL/GenBank/DDBJ databases">
        <title>Genome sequencing and reference-guided assembly of Black Bengal Goat (Capra hircus).</title>
        <authorList>
            <person name="Siddiki A.Z."/>
            <person name="Baten A."/>
            <person name="Billah M."/>
            <person name="Alam M.A.U."/>
            <person name="Shawrob K.S.M."/>
            <person name="Saha S."/>
            <person name="Chowdhury M."/>
            <person name="Rahman A.H."/>
            <person name="Stear M."/>
            <person name="Miah G."/>
            <person name="Das G.B."/>
            <person name="Hossain M.M."/>
            <person name="Kumkum M."/>
            <person name="Islam M.S."/>
            <person name="Mollah A.M."/>
            <person name="Ahsan A."/>
            <person name="Tusar F."/>
            <person name="Khan M.K.I."/>
        </authorList>
    </citation>
    <scope>NUCLEOTIDE SEQUENCE [LARGE SCALE GENOMIC DNA]</scope>
</reference>